<evidence type="ECO:0000313" key="1">
    <source>
        <dbReference type="EMBL" id="CEK77615.1"/>
    </source>
</evidence>
<protein>
    <submittedName>
        <fullName evidence="1">Uncharacterized protein</fullName>
    </submittedName>
</protein>
<dbReference type="AlphaFoldDB" id="A0A0B7ACD7"/>
<name>A0A0B7ACD7_9EUPU</name>
<organism evidence="1">
    <name type="scientific">Arion vulgaris</name>
    <dbReference type="NCBI Taxonomy" id="1028688"/>
    <lineage>
        <taxon>Eukaryota</taxon>
        <taxon>Metazoa</taxon>
        <taxon>Spiralia</taxon>
        <taxon>Lophotrochozoa</taxon>
        <taxon>Mollusca</taxon>
        <taxon>Gastropoda</taxon>
        <taxon>Heterobranchia</taxon>
        <taxon>Euthyneura</taxon>
        <taxon>Panpulmonata</taxon>
        <taxon>Eupulmonata</taxon>
        <taxon>Stylommatophora</taxon>
        <taxon>Helicina</taxon>
        <taxon>Arionoidea</taxon>
        <taxon>Arionidae</taxon>
        <taxon>Arion</taxon>
    </lineage>
</organism>
<sequence>MLIVFTVHYMSHLSLLRSLHAHATLDANISLDRKWSCRDLRMSLLIRYIFPTLVTLRPVCKLASYYEPLCDQDNVST</sequence>
<reference evidence="1" key="1">
    <citation type="submission" date="2014-12" db="EMBL/GenBank/DDBJ databases">
        <title>Insight into the proteome of Arion vulgaris.</title>
        <authorList>
            <person name="Aradska J."/>
            <person name="Bulat T."/>
            <person name="Smidak R."/>
            <person name="Sarate P."/>
            <person name="Gangsoo J."/>
            <person name="Sialana F."/>
            <person name="Bilban M."/>
            <person name="Lubec G."/>
        </authorList>
    </citation>
    <scope>NUCLEOTIDE SEQUENCE</scope>
    <source>
        <tissue evidence="1">Skin</tissue>
    </source>
</reference>
<proteinExistence type="predicted"/>
<accession>A0A0B7ACD7</accession>
<gene>
    <name evidence="1" type="primary">ORF105733</name>
</gene>
<dbReference type="EMBL" id="HACG01030750">
    <property type="protein sequence ID" value="CEK77615.1"/>
    <property type="molecule type" value="Transcribed_RNA"/>
</dbReference>